<evidence type="ECO:0000256" key="1">
    <source>
        <dbReference type="SAM" id="Phobius"/>
    </source>
</evidence>
<evidence type="ECO:0000313" key="2">
    <source>
        <dbReference type="EMBL" id="MDQ0160042.1"/>
    </source>
</evidence>
<dbReference type="Proteomes" id="UP001224359">
    <property type="component" value="Unassembled WGS sequence"/>
</dbReference>
<gene>
    <name evidence="2" type="ORF">J2S77_002043</name>
</gene>
<reference evidence="2 3" key="1">
    <citation type="submission" date="2023-07" db="EMBL/GenBank/DDBJ databases">
        <title>Genomic Encyclopedia of Type Strains, Phase IV (KMG-IV): sequencing the most valuable type-strain genomes for metagenomic binning, comparative biology and taxonomic classification.</title>
        <authorList>
            <person name="Goeker M."/>
        </authorList>
    </citation>
    <scope>NUCLEOTIDE SEQUENCE [LARGE SCALE GENOMIC DNA]</scope>
    <source>
        <strain evidence="2 3">DSM 16460</strain>
    </source>
</reference>
<protein>
    <recommendedName>
        <fullName evidence="4">DUF4366 domain-containing protein</fullName>
    </recommendedName>
</protein>
<keyword evidence="3" id="KW-1185">Reference proteome</keyword>
<keyword evidence="1" id="KW-0472">Membrane</keyword>
<organism evidence="2 3">
    <name type="scientific">Alkalibacillus salilacus</name>
    <dbReference type="NCBI Taxonomy" id="284582"/>
    <lineage>
        <taxon>Bacteria</taxon>
        <taxon>Bacillati</taxon>
        <taxon>Bacillota</taxon>
        <taxon>Bacilli</taxon>
        <taxon>Bacillales</taxon>
        <taxon>Bacillaceae</taxon>
        <taxon>Alkalibacillus</taxon>
    </lineage>
</organism>
<comment type="caution">
    <text evidence="2">The sequence shown here is derived from an EMBL/GenBank/DDBJ whole genome shotgun (WGS) entry which is preliminary data.</text>
</comment>
<evidence type="ECO:0000313" key="3">
    <source>
        <dbReference type="Proteomes" id="UP001224359"/>
    </source>
</evidence>
<evidence type="ECO:0008006" key="4">
    <source>
        <dbReference type="Google" id="ProtNLM"/>
    </source>
</evidence>
<keyword evidence="1" id="KW-0812">Transmembrane</keyword>
<keyword evidence="1" id="KW-1133">Transmembrane helix</keyword>
<name>A0ABT9VGF1_9BACI</name>
<proteinExistence type="predicted"/>
<accession>A0ABT9VGF1</accession>
<dbReference type="RefSeq" id="WP_306976982.1">
    <property type="nucleotide sequence ID" value="NZ_JAUSTQ010000008.1"/>
</dbReference>
<dbReference type="EMBL" id="JAUSTQ010000008">
    <property type="protein sequence ID" value="MDQ0160042.1"/>
    <property type="molecule type" value="Genomic_DNA"/>
</dbReference>
<feature type="transmembrane region" description="Helical" evidence="1">
    <location>
        <begin position="6"/>
        <end position="23"/>
    </location>
</feature>
<sequence length="155" mass="17636">MNKTLIWSIATGIAVILIFIWIYREPAPEPQTFTEVFTNDIENVDEASVLRRSDGETDQAVTSENATIQALLDDLGSMEVQEVENQTIEPDYIVSFDQRVVEFSENYVMIFGQDGVKTYEILEQGEHLNTIENDLEFETVQSQDNSSSENEEESD</sequence>